<name>A0A6M4WV42_9ACTN</name>
<proteinExistence type="predicted"/>
<evidence type="ECO:0000313" key="3">
    <source>
        <dbReference type="Proteomes" id="UP000502665"/>
    </source>
</evidence>
<dbReference type="RefSeq" id="WP_171399729.1">
    <property type="nucleotide sequence ID" value="NZ_CP049838.1"/>
</dbReference>
<dbReference type="Proteomes" id="UP000502665">
    <property type="component" value="Chromosome"/>
</dbReference>
<gene>
    <name evidence="2" type="ORF">G9272_32230</name>
</gene>
<sequence length="315" mass="34047">MNHTTNPQAAEELAKHVTRAIFALKTPSPDGSQHYQSGWDDGLEAAMDAARDAVLAVSPSAVVSADRATLLREAIAALHQPIEGEGGQYCETCTQEERQPQPVGWWMPWPCPTVQAVDAALSAPADGPSRVAAEEQPAETLDSLPAWLYQRFMPDGVGWENLDTDDQSYWEHQARAVRRAVERGGFKPTEAQAPCGRLASIPSPCSAGDHCCEGRFTAEELAAAQADVDELNALFPDEPTDERPAVGEQPDTQTREADRVVAYVPTTRTELHCLRCAPNPAGDIWTPVTAEELEDGGICTACSRDVLSDEETSRG</sequence>
<evidence type="ECO:0000256" key="1">
    <source>
        <dbReference type="SAM" id="MobiDB-lite"/>
    </source>
</evidence>
<dbReference type="EMBL" id="CP049838">
    <property type="protein sequence ID" value="QJT04387.1"/>
    <property type="molecule type" value="Genomic_DNA"/>
</dbReference>
<evidence type="ECO:0000313" key="2">
    <source>
        <dbReference type="EMBL" id="QJT04387.1"/>
    </source>
</evidence>
<feature type="region of interest" description="Disordered" evidence="1">
    <location>
        <begin position="235"/>
        <end position="254"/>
    </location>
</feature>
<keyword evidence="3" id="KW-1185">Reference proteome</keyword>
<protein>
    <submittedName>
        <fullName evidence="2">Uncharacterized protein</fullName>
    </submittedName>
</protein>
<reference evidence="2" key="1">
    <citation type="submission" date="2020-03" db="EMBL/GenBank/DDBJ databases">
        <title>Molecular networking-based the target discovery of potent antiproliferative macrolactams: 5/6/7/16 polycyclic ansamycins and glycosylated trienomycin from Streptomyces cacaoi subsp. asoensis.</title>
        <authorList>
            <person name="Liu L.-L."/>
        </authorList>
    </citation>
    <scope>NUCLEOTIDE SEQUENCE [LARGE SCALE GENOMIC DNA]</scope>
    <source>
        <strain evidence="2">H2S5</strain>
    </source>
</reference>
<dbReference type="AlphaFoldDB" id="A0A6M4WV42"/>
<accession>A0A6M4WV42</accession>
<organism evidence="2 3">
    <name type="scientific">Streptomyces asoensis</name>
    <dbReference type="NCBI Taxonomy" id="249586"/>
    <lineage>
        <taxon>Bacteria</taxon>
        <taxon>Bacillati</taxon>
        <taxon>Actinomycetota</taxon>
        <taxon>Actinomycetes</taxon>
        <taxon>Kitasatosporales</taxon>
        <taxon>Streptomycetaceae</taxon>
        <taxon>Streptomyces</taxon>
    </lineage>
</organism>